<gene>
    <name evidence="1" type="ORF">LMG21510_05086</name>
</gene>
<dbReference type="Proteomes" id="UP000721236">
    <property type="component" value="Unassembled WGS sequence"/>
</dbReference>
<accession>A0ABM8XVH9</accession>
<name>A0ABM8XVH9_9BURK</name>
<comment type="caution">
    <text evidence="1">The sequence shown here is derived from an EMBL/GenBank/DDBJ whole genome shotgun (WGS) entry which is preliminary data.</text>
</comment>
<evidence type="ECO:0000313" key="1">
    <source>
        <dbReference type="EMBL" id="CAG9184389.1"/>
    </source>
</evidence>
<evidence type="ECO:0000313" key="2">
    <source>
        <dbReference type="Proteomes" id="UP000721236"/>
    </source>
</evidence>
<dbReference type="EMBL" id="CAJZAH010000011">
    <property type="protein sequence ID" value="CAG9184389.1"/>
    <property type="molecule type" value="Genomic_DNA"/>
</dbReference>
<reference evidence="1 2" key="1">
    <citation type="submission" date="2021-08" db="EMBL/GenBank/DDBJ databases">
        <authorList>
            <person name="Peeters C."/>
        </authorList>
    </citation>
    <scope>NUCLEOTIDE SEQUENCE [LARGE SCALE GENOMIC DNA]</scope>
    <source>
        <strain evidence="1 2">LMG 21510</strain>
    </source>
</reference>
<keyword evidence="2" id="KW-1185">Reference proteome</keyword>
<protein>
    <submittedName>
        <fullName evidence="1">Uncharacterized protein</fullName>
    </submittedName>
</protein>
<organism evidence="1 2">
    <name type="scientific">Cupriavidus respiraculi</name>
    <dbReference type="NCBI Taxonomy" id="195930"/>
    <lineage>
        <taxon>Bacteria</taxon>
        <taxon>Pseudomonadati</taxon>
        <taxon>Pseudomonadota</taxon>
        <taxon>Betaproteobacteria</taxon>
        <taxon>Burkholderiales</taxon>
        <taxon>Burkholderiaceae</taxon>
        <taxon>Cupriavidus</taxon>
    </lineage>
</organism>
<sequence>MADPKPRRPTLSRDAAILGARSDFQSFIAANHSSRWDAHDSLGPRDRAAAVIKDLCDVQSRREFDTDPEAGRRFTLLVALPFSAWRRSNG</sequence>
<proteinExistence type="predicted"/>